<evidence type="ECO:0000313" key="3">
    <source>
        <dbReference type="EMBL" id="KAH8019481.1"/>
    </source>
</evidence>
<dbReference type="AlphaFoldDB" id="A0A9J6DBZ0"/>
<dbReference type="VEuPathDB" id="VectorBase:LOC119176425"/>
<keyword evidence="4" id="KW-1185">Reference proteome</keyword>
<dbReference type="GO" id="GO:0043022">
    <property type="term" value="F:ribosome binding"/>
    <property type="evidence" value="ECO:0007669"/>
    <property type="project" value="InterPro"/>
</dbReference>
<dbReference type="InterPro" id="IPR002769">
    <property type="entry name" value="eIF6"/>
</dbReference>
<dbReference type="Pfam" id="PF01912">
    <property type="entry name" value="eIF-6"/>
    <property type="match status" value="1"/>
</dbReference>
<dbReference type="GO" id="GO:0042256">
    <property type="term" value="P:cytosolic ribosome assembly"/>
    <property type="evidence" value="ECO:0007669"/>
    <property type="project" value="InterPro"/>
</dbReference>
<sequence>MRVRDWPSSKQGSGGSDNGEEACALEAVVSRLRGRTFACGSPDHEPPLCVPIPSGAIAVDSSKHCSALWLARQLVRANVAGTVNRGSDVVGAGMVVNDWCAFCGMDTTSTELSVVESVFRLNEATPAAITTTMKASLIERDIAVAGTVTDKDIDAEVFDGKGE</sequence>
<keyword evidence="2" id="KW-0648">Protein biosynthesis</keyword>
<evidence type="ECO:0008006" key="5">
    <source>
        <dbReference type="Google" id="ProtNLM"/>
    </source>
</evidence>
<reference evidence="3" key="1">
    <citation type="journal article" date="2020" name="Cell">
        <title>Large-Scale Comparative Analyses of Tick Genomes Elucidate Their Genetic Diversity and Vector Capacities.</title>
        <authorList>
            <consortium name="Tick Genome and Microbiome Consortium (TIGMIC)"/>
            <person name="Jia N."/>
            <person name="Wang J."/>
            <person name="Shi W."/>
            <person name="Du L."/>
            <person name="Sun Y."/>
            <person name="Zhan W."/>
            <person name="Jiang J.F."/>
            <person name="Wang Q."/>
            <person name="Zhang B."/>
            <person name="Ji P."/>
            <person name="Bell-Sakyi L."/>
            <person name="Cui X.M."/>
            <person name="Yuan T.T."/>
            <person name="Jiang B.G."/>
            <person name="Yang W.F."/>
            <person name="Lam T.T."/>
            <person name="Chang Q.C."/>
            <person name="Ding S.J."/>
            <person name="Wang X.J."/>
            <person name="Zhu J.G."/>
            <person name="Ruan X.D."/>
            <person name="Zhao L."/>
            <person name="Wei J.T."/>
            <person name="Ye R.Z."/>
            <person name="Que T.C."/>
            <person name="Du C.H."/>
            <person name="Zhou Y.H."/>
            <person name="Cheng J.X."/>
            <person name="Dai P.F."/>
            <person name="Guo W.B."/>
            <person name="Han X.H."/>
            <person name="Huang E.J."/>
            <person name="Li L.F."/>
            <person name="Wei W."/>
            <person name="Gao Y.C."/>
            <person name="Liu J.Z."/>
            <person name="Shao H.Z."/>
            <person name="Wang X."/>
            <person name="Wang C.C."/>
            <person name="Yang T.C."/>
            <person name="Huo Q.B."/>
            <person name="Li W."/>
            <person name="Chen H.Y."/>
            <person name="Chen S.E."/>
            <person name="Zhou L.G."/>
            <person name="Ni X.B."/>
            <person name="Tian J.H."/>
            <person name="Sheng Y."/>
            <person name="Liu T."/>
            <person name="Pan Y.S."/>
            <person name="Xia L.Y."/>
            <person name="Li J."/>
            <person name="Zhao F."/>
            <person name="Cao W.C."/>
        </authorList>
    </citation>
    <scope>NUCLEOTIDE SEQUENCE</scope>
    <source>
        <strain evidence="3">Rmic-2018</strain>
    </source>
</reference>
<evidence type="ECO:0000256" key="1">
    <source>
        <dbReference type="ARBA" id="ARBA00022540"/>
    </source>
</evidence>
<dbReference type="PANTHER" id="PTHR10784">
    <property type="entry name" value="TRANSLATION INITIATION FACTOR 6"/>
    <property type="match status" value="1"/>
</dbReference>
<evidence type="ECO:0000256" key="2">
    <source>
        <dbReference type="ARBA" id="ARBA00022917"/>
    </source>
</evidence>
<dbReference type="GO" id="GO:0003743">
    <property type="term" value="F:translation initiation factor activity"/>
    <property type="evidence" value="ECO:0007669"/>
    <property type="project" value="UniProtKB-KW"/>
</dbReference>
<dbReference type="Proteomes" id="UP000821866">
    <property type="component" value="Chromosome 8"/>
</dbReference>
<proteinExistence type="predicted"/>
<dbReference type="SUPFAM" id="SSF55909">
    <property type="entry name" value="Pentein"/>
    <property type="match status" value="1"/>
</dbReference>
<evidence type="ECO:0000313" key="4">
    <source>
        <dbReference type="Proteomes" id="UP000821866"/>
    </source>
</evidence>
<organism evidence="3 4">
    <name type="scientific">Rhipicephalus microplus</name>
    <name type="common">Cattle tick</name>
    <name type="synonym">Boophilus microplus</name>
    <dbReference type="NCBI Taxonomy" id="6941"/>
    <lineage>
        <taxon>Eukaryota</taxon>
        <taxon>Metazoa</taxon>
        <taxon>Ecdysozoa</taxon>
        <taxon>Arthropoda</taxon>
        <taxon>Chelicerata</taxon>
        <taxon>Arachnida</taxon>
        <taxon>Acari</taxon>
        <taxon>Parasitiformes</taxon>
        <taxon>Ixodida</taxon>
        <taxon>Ixodoidea</taxon>
        <taxon>Ixodidae</taxon>
        <taxon>Rhipicephalinae</taxon>
        <taxon>Rhipicephalus</taxon>
        <taxon>Boophilus</taxon>
    </lineage>
</organism>
<protein>
    <recommendedName>
        <fullName evidence="5">Eukaryotic translation initiation factor 6</fullName>
    </recommendedName>
</protein>
<accession>A0A9J6DBZ0</accession>
<gene>
    <name evidence="3" type="ORF">HPB51_019774</name>
</gene>
<dbReference type="Gene3D" id="3.75.10.10">
    <property type="entry name" value="L-arginine/glycine Amidinotransferase, Chain A"/>
    <property type="match status" value="1"/>
</dbReference>
<reference evidence="3" key="2">
    <citation type="submission" date="2021-09" db="EMBL/GenBank/DDBJ databases">
        <authorList>
            <person name="Jia N."/>
            <person name="Wang J."/>
            <person name="Shi W."/>
            <person name="Du L."/>
            <person name="Sun Y."/>
            <person name="Zhan W."/>
            <person name="Jiang J."/>
            <person name="Wang Q."/>
            <person name="Zhang B."/>
            <person name="Ji P."/>
            <person name="Sakyi L.B."/>
            <person name="Cui X."/>
            <person name="Yuan T."/>
            <person name="Jiang B."/>
            <person name="Yang W."/>
            <person name="Lam T.T.-Y."/>
            <person name="Chang Q."/>
            <person name="Ding S."/>
            <person name="Wang X."/>
            <person name="Zhu J."/>
            <person name="Ruan X."/>
            <person name="Zhao L."/>
            <person name="Wei J."/>
            <person name="Que T."/>
            <person name="Du C."/>
            <person name="Cheng J."/>
            <person name="Dai P."/>
            <person name="Han X."/>
            <person name="Huang E."/>
            <person name="Gao Y."/>
            <person name="Liu J."/>
            <person name="Shao H."/>
            <person name="Ye R."/>
            <person name="Li L."/>
            <person name="Wei W."/>
            <person name="Wang X."/>
            <person name="Wang C."/>
            <person name="Huo Q."/>
            <person name="Li W."/>
            <person name="Guo W."/>
            <person name="Chen H."/>
            <person name="Chen S."/>
            <person name="Zhou L."/>
            <person name="Zhou L."/>
            <person name="Ni X."/>
            <person name="Tian J."/>
            <person name="Zhou Y."/>
            <person name="Sheng Y."/>
            <person name="Liu T."/>
            <person name="Pan Y."/>
            <person name="Xia L."/>
            <person name="Li J."/>
            <person name="Zhao F."/>
            <person name="Cao W."/>
        </authorList>
    </citation>
    <scope>NUCLEOTIDE SEQUENCE</scope>
    <source>
        <strain evidence="3">Rmic-2018</strain>
        <tissue evidence="3">Larvae</tissue>
    </source>
</reference>
<name>A0A9J6DBZ0_RHIMP</name>
<keyword evidence="1" id="KW-0396">Initiation factor</keyword>
<dbReference type="EMBL" id="JABSTU010000010">
    <property type="protein sequence ID" value="KAH8019481.1"/>
    <property type="molecule type" value="Genomic_DNA"/>
</dbReference>
<comment type="caution">
    <text evidence="3">The sequence shown here is derived from an EMBL/GenBank/DDBJ whole genome shotgun (WGS) entry which is preliminary data.</text>
</comment>